<evidence type="ECO:0000313" key="1">
    <source>
        <dbReference type="EMBL" id="GLW63342.1"/>
    </source>
</evidence>
<organism evidence="1 2">
    <name type="scientific">Actinomadura rubrobrunea</name>
    <dbReference type="NCBI Taxonomy" id="115335"/>
    <lineage>
        <taxon>Bacteria</taxon>
        <taxon>Bacillati</taxon>
        <taxon>Actinomycetota</taxon>
        <taxon>Actinomycetes</taxon>
        <taxon>Streptosporangiales</taxon>
        <taxon>Thermomonosporaceae</taxon>
        <taxon>Actinomadura</taxon>
    </lineage>
</organism>
<protein>
    <recommendedName>
        <fullName evidence="3">CehA/McbA family metallohydrolase</fullName>
    </recommendedName>
</protein>
<dbReference type="InterPro" id="IPR016195">
    <property type="entry name" value="Pol/histidinol_Pase-like"/>
</dbReference>
<dbReference type="EMBL" id="BSRZ01000002">
    <property type="protein sequence ID" value="GLW63342.1"/>
    <property type="molecule type" value="Genomic_DNA"/>
</dbReference>
<reference evidence="1" key="1">
    <citation type="submission" date="2023-02" db="EMBL/GenBank/DDBJ databases">
        <title>Actinomadura rubrobrunea NBRC 14622.</title>
        <authorList>
            <person name="Ichikawa N."/>
            <person name="Sato H."/>
            <person name="Tonouchi N."/>
        </authorList>
    </citation>
    <scope>NUCLEOTIDE SEQUENCE</scope>
    <source>
        <strain evidence="1">NBRC 14622</strain>
    </source>
</reference>
<dbReference type="NCBIfam" id="NF038032">
    <property type="entry name" value="CehA_McbA_metalo"/>
    <property type="match status" value="1"/>
</dbReference>
<dbReference type="Proteomes" id="UP001165124">
    <property type="component" value="Unassembled WGS sequence"/>
</dbReference>
<keyword evidence="2" id="KW-1185">Reference proteome</keyword>
<dbReference type="AlphaFoldDB" id="A0A9W6PV20"/>
<evidence type="ECO:0000313" key="2">
    <source>
        <dbReference type="Proteomes" id="UP001165124"/>
    </source>
</evidence>
<accession>A0A9W6PV20</accession>
<name>A0A9W6PV20_9ACTN</name>
<evidence type="ECO:0008006" key="3">
    <source>
        <dbReference type="Google" id="ProtNLM"/>
    </source>
</evidence>
<dbReference type="Gene3D" id="3.20.20.140">
    <property type="entry name" value="Metal-dependent hydrolases"/>
    <property type="match status" value="1"/>
</dbReference>
<comment type="caution">
    <text evidence="1">The sequence shown here is derived from an EMBL/GenBank/DDBJ whole genome shotgun (WGS) entry which is preliminary data.</text>
</comment>
<dbReference type="SUPFAM" id="SSF89550">
    <property type="entry name" value="PHP domain-like"/>
    <property type="match status" value="1"/>
</dbReference>
<gene>
    <name evidence="1" type="ORF">Arub01_15860</name>
</gene>
<proteinExistence type="predicted"/>
<sequence length="717" mass="77134">MGGTASPDESGRTGPFAAQGLRATLAAMPDDGEVTMHDCEPPDPADPELPARVREALAEYRRLLAEHGPTWGEDPIPYVREIETSAYLMGGMEFWSALQRAAAARRPGATDAELREVIAGLDIDEIIRDVLDGRVLDNLAALRLTPDGVSLEAVTQVRLPGTVPRTPLLLDSSRDEAVTVEVDGEPHRVPPRGARIVPVRADSRIVVDGTAVSLDALSRPAAKARLRLRAGVPCRWSVAGENGQGWYPDGVPRRLDAHRMPYFHGDDLVLDVPAEPLTVRVTRGMEYRTAELVVTPEAGRETLVELTPQRLYDAAARGWYGGDMHVHMNWAGDTVGTPAHAAAVQHGEDLHVLNLVAGNVASERVYDREALDHWAGADLPWSDAAHVARLGVEYRNDLLGHLYAFGVTAPPGRYHTGFLGTADWPPNAEGCAELRRLGAVLGYSHPFHMPIGEDDPPEAALRGGRDCSAREIVVDAALGLVDSLDVLNHSSVQAAAVVYRRLVGAGNALAVTAGTDAMLSFQRRGSQSSPPGWARVYARVDGPLTAAAFADAIRRGRTFATTGPWLELDVDGHGPGDALDLAPGDTVAVTARTIGPEVLELELRTADGVLAKDSPPELTAELTVGEPTYVVAVATGPPHLRSMHSAGVYAHTSPVYIDVAGRRVARPADVRWCLDYLDGLERLIRAEAQRDDERQLADHLDLIAQARDVYRSRLADA</sequence>